<dbReference type="PANTHER" id="PTHR40254">
    <property type="entry name" value="BLR0577 PROTEIN"/>
    <property type="match status" value="1"/>
</dbReference>
<organism evidence="2 3">
    <name type="scientific">Paracoccus angustae</name>
    <dbReference type="NCBI Taxonomy" id="1671480"/>
    <lineage>
        <taxon>Bacteria</taxon>
        <taxon>Pseudomonadati</taxon>
        <taxon>Pseudomonadota</taxon>
        <taxon>Alphaproteobacteria</taxon>
        <taxon>Rhodobacterales</taxon>
        <taxon>Paracoccaceae</taxon>
        <taxon>Paracoccus</taxon>
    </lineage>
</organism>
<protein>
    <submittedName>
        <fullName evidence="2">FAD/NAD(P)-binding protein</fullName>
    </submittedName>
</protein>
<dbReference type="InterPro" id="IPR038732">
    <property type="entry name" value="HpyO/CreE_NAD-binding"/>
</dbReference>
<evidence type="ECO:0000259" key="1">
    <source>
        <dbReference type="Pfam" id="PF13454"/>
    </source>
</evidence>
<sequence length="469" mass="50252">MTLDPTRAAPLAPLAEGAGPHVVVIGGGASGVLMAIHLLGDARGEARVTIVEGRHMLGCGIAYSTDDPDHLLNTRAIGMSAFPDRPGHFCDWLAEQGISAGPQPGDGFVSRSTYGAYMASLIAPWTRGDGSRRLRCLRDICVGLAEDGRGVAARLSDGAFIRADMAVLATGHALPEPDPRGLVRGSWEQGDPPDRDERVVIIGSGLSMVDQVLSLLRRGHCGGILVVSRRAQLPRVHAAMRSLAVAAGDIPLGAPVSRLMAWLRRAARQAEAAGGSWRDAMDGVRPHVRAIWQALPQGERARFLRHAAPWWEVHRHRLPPESAAPIRAAMAAGRMRLLAAGFQGAERDAEGRLLAVIRCRGSRVEQRVTCARIIDCRGVRRDPERNATPVVASLLRHGQARIDPLRLGLDVTPDAAVIDAQGRPSSRIFAVGPPSRAAYWEITAISDIRDQTTGLARRLIAASALIRPD</sequence>
<name>A0ABV7U129_9RHOB</name>
<evidence type="ECO:0000313" key="2">
    <source>
        <dbReference type="EMBL" id="MFC3628737.1"/>
    </source>
</evidence>
<dbReference type="RefSeq" id="WP_377759758.1">
    <property type="nucleotide sequence ID" value="NZ_JBHRXY010000002.1"/>
</dbReference>
<keyword evidence="3" id="KW-1185">Reference proteome</keyword>
<dbReference type="InterPro" id="IPR052189">
    <property type="entry name" value="L-asp_N-monooxygenase_NS-form"/>
</dbReference>
<comment type="caution">
    <text evidence="2">The sequence shown here is derived from an EMBL/GenBank/DDBJ whole genome shotgun (WGS) entry which is preliminary data.</text>
</comment>
<dbReference type="InterPro" id="IPR036188">
    <property type="entry name" value="FAD/NAD-bd_sf"/>
</dbReference>
<dbReference type="Gene3D" id="3.50.50.60">
    <property type="entry name" value="FAD/NAD(P)-binding domain"/>
    <property type="match status" value="1"/>
</dbReference>
<reference evidence="3" key="1">
    <citation type="journal article" date="2019" name="Int. J. Syst. Evol. Microbiol.">
        <title>The Global Catalogue of Microorganisms (GCM) 10K type strain sequencing project: providing services to taxonomists for standard genome sequencing and annotation.</title>
        <authorList>
            <consortium name="The Broad Institute Genomics Platform"/>
            <consortium name="The Broad Institute Genome Sequencing Center for Infectious Disease"/>
            <person name="Wu L."/>
            <person name="Ma J."/>
        </authorList>
    </citation>
    <scope>NUCLEOTIDE SEQUENCE [LARGE SCALE GENOMIC DNA]</scope>
    <source>
        <strain evidence="3">KCTC 42473</strain>
    </source>
</reference>
<evidence type="ECO:0000313" key="3">
    <source>
        <dbReference type="Proteomes" id="UP001595539"/>
    </source>
</evidence>
<dbReference type="EMBL" id="JBHRXY010000002">
    <property type="protein sequence ID" value="MFC3628737.1"/>
    <property type="molecule type" value="Genomic_DNA"/>
</dbReference>
<feature type="domain" description="FAD-dependent urate hydroxylase HpyO/Asp monooxygenase CreE-like FAD/NAD(P)-binding" evidence="1">
    <location>
        <begin position="23"/>
        <end position="172"/>
    </location>
</feature>
<dbReference type="Proteomes" id="UP001595539">
    <property type="component" value="Unassembled WGS sequence"/>
</dbReference>
<proteinExistence type="predicted"/>
<dbReference type="PANTHER" id="PTHR40254:SF1">
    <property type="entry name" value="BLR0577 PROTEIN"/>
    <property type="match status" value="1"/>
</dbReference>
<dbReference type="SUPFAM" id="SSF51905">
    <property type="entry name" value="FAD/NAD(P)-binding domain"/>
    <property type="match status" value="1"/>
</dbReference>
<gene>
    <name evidence="2" type="ORF">ACFOM8_04685</name>
</gene>
<dbReference type="Pfam" id="PF13454">
    <property type="entry name" value="NAD_binding_9"/>
    <property type="match status" value="1"/>
</dbReference>
<accession>A0ABV7U129</accession>